<reference evidence="1 2" key="1">
    <citation type="submission" date="2017-04" db="EMBL/GenBank/DDBJ databases">
        <authorList>
            <person name="Afonso C.L."/>
            <person name="Miller P.J."/>
            <person name="Scott M.A."/>
            <person name="Spackman E."/>
            <person name="Goraichik I."/>
            <person name="Dimitrov K.M."/>
            <person name="Suarez D.L."/>
            <person name="Swayne D.E."/>
        </authorList>
    </citation>
    <scope>NUCLEOTIDE SEQUENCE [LARGE SCALE GENOMIC DNA]</scope>
    <source>
        <strain evidence="1 2">DSM 5090</strain>
    </source>
</reference>
<protein>
    <submittedName>
        <fullName evidence="1">Uncharacterized protein</fullName>
    </submittedName>
</protein>
<dbReference type="AlphaFoldDB" id="A0A1W1ZH26"/>
<evidence type="ECO:0000313" key="1">
    <source>
        <dbReference type="EMBL" id="SMC47845.1"/>
    </source>
</evidence>
<dbReference type="OrthoDB" id="2312757at2"/>
<keyword evidence="2" id="KW-1185">Reference proteome</keyword>
<dbReference type="Proteomes" id="UP000192738">
    <property type="component" value="Unassembled WGS sequence"/>
</dbReference>
<accession>A0A1W1ZH26</accession>
<dbReference type="RefSeq" id="WP_084574638.1">
    <property type="nucleotide sequence ID" value="NZ_CP155572.1"/>
</dbReference>
<dbReference type="STRING" id="112901.SAMN04488500_103317"/>
<proteinExistence type="predicted"/>
<name>A0A1W1ZH26_9FIRM</name>
<evidence type="ECO:0000313" key="2">
    <source>
        <dbReference type="Proteomes" id="UP000192738"/>
    </source>
</evidence>
<dbReference type="EMBL" id="FWXI01000003">
    <property type="protein sequence ID" value="SMC47845.1"/>
    <property type="molecule type" value="Genomic_DNA"/>
</dbReference>
<organism evidence="1 2">
    <name type="scientific">Sporomusa malonica</name>
    <dbReference type="NCBI Taxonomy" id="112901"/>
    <lineage>
        <taxon>Bacteria</taxon>
        <taxon>Bacillati</taxon>
        <taxon>Bacillota</taxon>
        <taxon>Negativicutes</taxon>
        <taxon>Selenomonadales</taxon>
        <taxon>Sporomusaceae</taxon>
        <taxon>Sporomusa</taxon>
    </lineage>
</organism>
<gene>
    <name evidence="1" type="ORF">SAMN04488500_103317</name>
</gene>
<sequence length="116" mass="13298">MKLKIKLPLLFLLMLVTLVFLLVAIRVYTMDKLFPGYKDYVADNKIIADSVAALYPDQQAIAAYLRQISNSQNISLKLYNHDASAVLLSYLKPYDDYDDKALKNFWLPVKTSQHPT</sequence>